<keyword evidence="3" id="KW-1185">Reference proteome</keyword>
<evidence type="ECO:0000313" key="2">
    <source>
        <dbReference type="EMBL" id="ROO29942.1"/>
    </source>
</evidence>
<sequence length="69" mass="7383">MTTSPITTWEGAQAVFTFGPGSLGVWLFLALAVAIVIGVAARMIQHENHTFRELSPDLMHGGAFKGVNI</sequence>
<evidence type="ECO:0000313" key="3">
    <source>
        <dbReference type="Proteomes" id="UP000283993"/>
    </source>
</evidence>
<feature type="transmembrane region" description="Helical" evidence="1">
    <location>
        <begin position="23"/>
        <end position="44"/>
    </location>
</feature>
<gene>
    <name evidence="2" type="ORF">SAOR_02380</name>
</gene>
<comment type="caution">
    <text evidence="2">The sequence shown here is derived from an EMBL/GenBank/DDBJ whole genome shotgun (WGS) entry which is preliminary data.</text>
</comment>
<reference evidence="2 3" key="1">
    <citation type="submission" date="2013-10" db="EMBL/GenBank/DDBJ databases">
        <title>Salinisphaera orenii MK-B5 Genome Sequencing.</title>
        <authorList>
            <person name="Lai Q."/>
            <person name="Li C."/>
            <person name="Shao Z."/>
        </authorList>
    </citation>
    <scope>NUCLEOTIDE SEQUENCE [LARGE SCALE GENOMIC DNA]</scope>
    <source>
        <strain evidence="2 3">MK-B5</strain>
    </source>
</reference>
<name>A0A423PWQ0_9GAMM</name>
<dbReference type="EMBL" id="AYKH01000002">
    <property type="protein sequence ID" value="ROO29942.1"/>
    <property type="molecule type" value="Genomic_DNA"/>
</dbReference>
<keyword evidence="1" id="KW-1133">Transmembrane helix</keyword>
<evidence type="ECO:0000256" key="1">
    <source>
        <dbReference type="SAM" id="Phobius"/>
    </source>
</evidence>
<keyword evidence="1" id="KW-0472">Membrane</keyword>
<organism evidence="2 3">
    <name type="scientific">Salinisphaera orenii MK-B5</name>
    <dbReference type="NCBI Taxonomy" id="856730"/>
    <lineage>
        <taxon>Bacteria</taxon>
        <taxon>Pseudomonadati</taxon>
        <taxon>Pseudomonadota</taxon>
        <taxon>Gammaproteobacteria</taxon>
        <taxon>Salinisphaerales</taxon>
        <taxon>Salinisphaeraceae</taxon>
        <taxon>Salinisphaera</taxon>
    </lineage>
</organism>
<dbReference type="AlphaFoldDB" id="A0A423PWQ0"/>
<dbReference type="Proteomes" id="UP000283993">
    <property type="component" value="Unassembled WGS sequence"/>
</dbReference>
<keyword evidence="1" id="KW-0812">Transmembrane</keyword>
<accession>A0A423PWQ0</accession>
<protein>
    <submittedName>
        <fullName evidence="2">Uncharacterized protein</fullName>
    </submittedName>
</protein>
<proteinExistence type="predicted"/>
<dbReference type="RefSeq" id="WP_123630062.1">
    <property type="nucleotide sequence ID" value="NZ_AYKH01000002.1"/>
</dbReference>